<keyword evidence="2" id="KW-1185">Reference proteome</keyword>
<gene>
    <name evidence="1" type="ORF">NPIL_375301</name>
</gene>
<dbReference type="Proteomes" id="UP000887013">
    <property type="component" value="Unassembled WGS sequence"/>
</dbReference>
<accession>A0A8X6T4X3</accession>
<comment type="caution">
    <text evidence="1">The sequence shown here is derived from an EMBL/GenBank/DDBJ whole genome shotgun (WGS) entry which is preliminary data.</text>
</comment>
<proteinExistence type="predicted"/>
<evidence type="ECO:0000313" key="1">
    <source>
        <dbReference type="EMBL" id="GFS80120.1"/>
    </source>
</evidence>
<dbReference type="EMBL" id="BMAW01097540">
    <property type="protein sequence ID" value="GFS80120.1"/>
    <property type="molecule type" value="Genomic_DNA"/>
</dbReference>
<protein>
    <submittedName>
        <fullName evidence="1">Uncharacterized protein</fullName>
    </submittedName>
</protein>
<reference evidence="1" key="1">
    <citation type="submission" date="2020-08" db="EMBL/GenBank/DDBJ databases">
        <title>Multicomponent nature underlies the extraordinary mechanical properties of spider dragline silk.</title>
        <authorList>
            <person name="Kono N."/>
            <person name="Nakamura H."/>
            <person name="Mori M."/>
            <person name="Yoshida Y."/>
            <person name="Ohtoshi R."/>
            <person name="Malay A.D."/>
            <person name="Moran D.A.P."/>
            <person name="Tomita M."/>
            <person name="Numata K."/>
            <person name="Arakawa K."/>
        </authorList>
    </citation>
    <scope>NUCLEOTIDE SEQUENCE</scope>
</reference>
<dbReference type="AlphaFoldDB" id="A0A8X6T4X3"/>
<name>A0A8X6T4X3_NEPPI</name>
<organism evidence="1 2">
    <name type="scientific">Nephila pilipes</name>
    <name type="common">Giant wood spider</name>
    <name type="synonym">Nephila maculata</name>
    <dbReference type="NCBI Taxonomy" id="299642"/>
    <lineage>
        <taxon>Eukaryota</taxon>
        <taxon>Metazoa</taxon>
        <taxon>Ecdysozoa</taxon>
        <taxon>Arthropoda</taxon>
        <taxon>Chelicerata</taxon>
        <taxon>Arachnida</taxon>
        <taxon>Araneae</taxon>
        <taxon>Araneomorphae</taxon>
        <taxon>Entelegynae</taxon>
        <taxon>Araneoidea</taxon>
        <taxon>Nephilidae</taxon>
        <taxon>Nephila</taxon>
    </lineage>
</organism>
<evidence type="ECO:0000313" key="2">
    <source>
        <dbReference type="Proteomes" id="UP000887013"/>
    </source>
</evidence>
<sequence length="85" mass="9161">MFEESKKSEALVKNNSILKPDEFNNHFDKAVSSVGFAGSAGTMDAGYLLDGSGRMDQECLVGDPVAPELRPWSAPDLEMILGISK</sequence>